<evidence type="ECO:0000313" key="1">
    <source>
        <dbReference type="EMBL" id="GAH76895.1"/>
    </source>
</evidence>
<accession>X1J5V0</accession>
<name>X1J5V0_9ZZZZ</name>
<dbReference type="EMBL" id="BARU01040289">
    <property type="protein sequence ID" value="GAH76895.1"/>
    <property type="molecule type" value="Genomic_DNA"/>
</dbReference>
<sequence>MLPNLYNFRYQIPFHQFDVLGKEHWVAPTGWLMESFRALGRYKVVTQLPAYEDATTDFLRQMLLYDVFPGGYARHTNDPPVGMRADYRVLIPWLRLLHRLRWQPLTEATAAEKDIRVERYGEAPGPIAFVLYSPYVGRKAHITVAAERLEIPPDAWCGDPLDGEPLNWHREGDLLVVEAAVQAGGVRLVIVG</sequence>
<gene>
    <name evidence="1" type="ORF">S03H2_62306</name>
</gene>
<organism evidence="1">
    <name type="scientific">marine sediment metagenome</name>
    <dbReference type="NCBI Taxonomy" id="412755"/>
    <lineage>
        <taxon>unclassified sequences</taxon>
        <taxon>metagenomes</taxon>
        <taxon>ecological metagenomes</taxon>
    </lineage>
</organism>
<proteinExistence type="predicted"/>
<comment type="caution">
    <text evidence="1">The sequence shown here is derived from an EMBL/GenBank/DDBJ whole genome shotgun (WGS) entry which is preliminary data.</text>
</comment>
<reference evidence="1" key="1">
    <citation type="journal article" date="2014" name="Front. Microbiol.">
        <title>High frequency of phylogenetically diverse reductive dehalogenase-homologous genes in deep subseafloor sedimentary metagenomes.</title>
        <authorList>
            <person name="Kawai M."/>
            <person name="Futagami T."/>
            <person name="Toyoda A."/>
            <person name="Takaki Y."/>
            <person name="Nishi S."/>
            <person name="Hori S."/>
            <person name="Arai W."/>
            <person name="Tsubouchi T."/>
            <person name="Morono Y."/>
            <person name="Uchiyama I."/>
            <person name="Ito T."/>
            <person name="Fujiyama A."/>
            <person name="Inagaki F."/>
            <person name="Takami H."/>
        </authorList>
    </citation>
    <scope>NUCLEOTIDE SEQUENCE</scope>
    <source>
        <strain evidence="1">Expedition CK06-06</strain>
    </source>
</reference>
<feature type="non-terminal residue" evidence="1">
    <location>
        <position position="192"/>
    </location>
</feature>
<dbReference type="AlphaFoldDB" id="X1J5V0"/>
<protein>
    <submittedName>
        <fullName evidence="1">Uncharacterized protein</fullName>
    </submittedName>
</protein>